<protein>
    <submittedName>
        <fullName evidence="2">DUF6261 family protein</fullName>
    </submittedName>
</protein>
<proteinExistence type="predicted"/>
<reference evidence="2 3" key="1">
    <citation type="submission" date="2022-03" db="EMBL/GenBank/DDBJ databases">
        <title>Parabacteroides sp. nov. isolated from swine feces.</title>
        <authorList>
            <person name="Bak J.E."/>
        </authorList>
    </citation>
    <scope>NUCLEOTIDE SEQUENCE [LARGE SCALE GENOMIC DNA]</scope>
    <source>
        <strain evidence="2 3">AGMB00274</strain>
    </source>
</reference>
<evidence type="ECO:0000256" key="1">
    <source>
        <dbReference type="SAM" id="MobiDB-lite"/>
    </source>
</evidence>
<evidence type="ECO:0000313" key="2">
    <source>
        <dbReference type="EMBL" id="MCJ2380055.1"/>
    </source>
</evidence>
<keyword evidence="3" id="KW-1185">Reference proteome</keyword>
<feature type="region of interest" description="Disordered" evidence="1">
    <location>
        <begin position="246"/>
        <end position="274"/>
    </location>
</feature>
<dbReference type="EMBL" id="JAKZMM010000010">
    <property type="protein sequence ID" value="MCJ2380055.1"/>
    <property type="molecule type" value="Genomic_DNA"/>
</dbReference>
<dbReference type="Proteomes" id="UP001165444">
    <property type="component" value="Unassembled WGS sequence"/>
</dbReference>
<dbReference type="InterPro" id="IPR046228">
    <property type="entry name" value="DUF6261"/>
</dbReference>
<comment type="caution">
    <text evidence="2">The sequence shown here is derived from an EMBL/GenBank/DDBJ whole genome shotgun (WGS) entry which is preliminary data.</text>
</comment>
<gene>
    <name evidence="2" type="ORF">MUN53_05415</name>
</gene>
<sequence length="274" mass="30148">MAVFKKFEGSNASRYNNSLHAAYHTAQLKQLQAVGEETLETMNVSGELLEGYAMVVDDLTERSMEAQASTSTGDTTALDVERDRLLSMLFFLVASGLLSAVAEELAAAKTLDVILRVYKGIQGKAMDVETQMIKGLLVDLKKDGAAEAVTTLRLNEILTQLEAANNKFEEVKEARVKDRQTKHLQVKTPEMRSLADSQLEEIQDLIRATGIIAATDPESAVLLEMVNDLMDDMNGVTRNFKTVFNQSTAQKEANKKPDEGDSDNGDLEFVPVEK</sequence>
<name>A0ABT0BZ47_9BACT</name>
<accession>A0ABT0BZ47</accession>
<dbReference type="RefSeq" id="WP_243323759.1">
    <property type="nucleotide sequence ID" value="NZ_JAKZMM010000010.1"/>
</dbReference>
<dbReference type="Pfam" id="PF19775">
    <property type="entry name" value="DUF6261"/>
    <property type="match status" value="1"/>
</dbReference>
<organism evidence="2 3">
    <name type="scientific">Parabacteroides faecalis</name>
    <dbReference type="NCBI Taxonomy" id="2924040"/>
    <lineage>
        <taxon>Bacteria</taxon>
        <taxon>Pseudomonadati</taxon>
        <taxon>Bacteroidota</taxon>
        <taxon>Bacteroidia</taxon>
        <taxon>Bacteroidales</taxon>
        <taxon>Tannerellaceae</taxon>
        <taxon>Parabacteroides</taxon>
    </lineage>
</organism>
<evidence type="ECO:0000313" key="3">
    <source>
        <dbReference type="Proteomes" id="UP001165444"/>
    </source>
</evidence>